<dbReference type="Pfam" id="PF17131">
    <property type="entry name" value="LolA_like"/>
    <property type="match status" value="1"/>
</dbReference>
<sequence>MQRLLPLLIISCFSCFTFASEDGTAILKKIDELYRSDSSIATMKMTIVTPNWQRTMEMESWTKGMEETFFRVLSPKKDRGVSTLKKDTEMWNYFPKINKVIKVPPSMMMGSWMGSDFTNDDLVKDSSLVDDYSVTVKEEGEQLHLSLLPKEQTVTVWAKITIIVQSSDLLPLEQNYFNEKGEKVRTMTFSKVTDFGGKVIPAVMTMTPLNKTGHKTVIEYSNAKFNVDIDESTFTMRNLKKRF</sequence>
<dbReference type="OrthoDB" id="9803781at2"/>
<evidence type="ECO:0000259" key="6">
    <source>
        <dbReference type="Pfam" id="PF17131"/>
    </source>
</evidence>
<evidence type="ECO:0000256" key="2">
    <source>
        <dbReference type="ARBA" id="ARBA00022448"/>
    </source>
</evidence>
<dbReference type="PANTHER" id="PTHR37507">
    <property type="entry name" value="SPORULATION PROTEIN YDCC"/>
    <property type="match status" value="1"/>
</dbReference>
<dbReference type="RefSeq" id="WP_093327206.1">
    <property type="nucleotide sequence ID" value="NZ_AP027363.1"/>
</dbReference>
<dbReference type="EMBL" id="FOHK01000002">
    <property type="protein sequence ID" value="SES77770.1"/>
    <property type="molecule type" value="Genomic_DNA"/>
</dbReference>
<evidence type="ECO:0000313" key="7">
    <source>
        <dbReference type="EMBL" id="SES77770.1"/>
    </source>
</evidence>
<keyword evidence="2" id="KW-0813">Transport</keyword>
<evidence type="ECO:0000256" key="4">
    <source>
        <dbReference type="ARBA" id="ARBA00022927"/>
    </source>
</evidence>
<proteinExistence type="predicted"/>
<dbReference type="InterPro" id="IPR033399">
    <property type="entry name" value="TP_0789-like"/>
</dbReference>
<dbReference type="SUPFAM" id="SSF89392">
    <property type="entry name" value="Prokaryotic lipoproteins and lipoprotein localization factors"/>
    <property type="match status" value="1"/>
</dbReference>
<gene>
    <name evidence="7" type="ORF">SAMN05660429_00359</name>
</gene>
<dbReference type="InterPro" id="IPR052944">
    <property type="entry name" value="Sporulation_related"/>
</dbReference>
<keyword evidence="7" id="KW-0449">Lipoprotein</keyword>
<dbReference type="InterPro" id="IPR029046">
    <property type="entry name" value="LolA/LolB/LppX"/>
</dbReference>
<keyword evidence="3 5" id="KW-0732">Signal</keyword>
<dbReference type="CDD" id="cd16329">
    <property type="entry name" value="LolA_like"/>
    <property type="match status" value="1"/>
</dbReference>
<feature type="domain" description="Uncharacterized protein TP-0789" evidence="6">
    <location>
        <begin position="66"/>
        <end position="241"/>
    </location>
</feature>
<feature type="signal peptide" evidence="5">
    <location>
        <begin position="1"/>
        <end position="19"/>
    </location>
</feature>
<evidence type="ECO:0000313" key="8">
    <source>
        <dbReference type="Proteomes" id="UP000199308"/>
    </source>
</evidence>
<evidence type="ECO:0000256" key="3">
    <source>
        <dbReference type="ARBA" id="ARBA00022729"/>
    </source>
</evidence>
<evidence type="ECO:0000256" key="5">
    <source>
        <dbReference type="SAM" id="SignalP"/>
    </source>
</evidence>
<dbReference type="STRING" id="349064.SAMN05660429_00359"/>
<accession>A0A1H9Z887</accession>
<dbReference type="Proteomes" id="UP000199308">
    <property type="component" value="Unassembled WGS sequence"/>
</dbReference>
<organism evidence="7 8">
    <name type="scientific">Thalassotalea agarivorans</name>
    <name type="common">Thalassomonas agarivorans</name>
    <dbReference type="NCBI Taxonomy" id="349064"/>
    <lineage>
        <taxon>Bacteria</taxon>
        <taxon>Pseudomonadati</taxon>
        <taxon>Pseudomonadota</taxon>
        <taxon>Gammaproteobacteria</taxon>
        <taxon>Alteromonadales</taxon>
        <taxon>Colwelliaceae</taxon>
        <taxon>Thalassotalea</taxon>
    </lineage>
</organism>
<dbReference type="Gene3D" id="2.50.20.10">
    <property type="entry name" value="Lipoprotein localisation LolA/LolB/LppX"/>
    <property type="match status" value="1"/>
</dbReference>
<feature type="chain" id="PRO_5011772466" evidence="5">
    <location>
        <begin position="20"/>
        <end position="243"/>
    </location>
</feature>
<reference evidence="7 8" key="1">
    <citation type="submission" date="2016-10" db="EMBL/GenBank/DDBJ databases">
        <authorList>
            <person name="de Groot N.N."/>
        </authorList>
    </citation>
    <scope>NUCLEOTIDE SEQUENCE [LARGE SCALE GENOMIC DNA]</scope>
    <source>
        <strain evidence="7 8">DSM 19706</strain>
    </source>
</reference>
<dbReference type="GO" id="GO:0015031">
    <property type="term" value="P:protein transport"/>
    <property type="evidence" value="ECO:0007669"/>
    <property type="project" value="UniProtKB-KW"/>
</dbReference>
<dbReference type="PANTHER" id="PTHR37507:SF2">
    <property type="entry name" value="SPORULATION PROTEIN YDCC"/>
    <property type="match status" value="1"/>
</dbReference>
<protein>
    <submittedName>
        <fullName evidence="7">Outer membrane lipoprotein-sorting protein</fullName>
    </submittedName>
</protein>
<keyword evidence="4" id="KW-0653">Protein transport</keyword>
<comment type="subunit">
    <text evidence="1">Monomer.</text>
</comment>
<evidence type="ECO:0000256" key="1">
    <source>
        <dbReference type="ARBA" id="ARBA00011245"/>
    </source>
</evidence>
<keyword evidence="8" id="KW-1185">Reference proteome</keyword>
<dbReference type="AlphaFoldDB" id="A0A1H9Z887"/>
<name>A0A1H9Z887_THASX</name>